<dbReference type="InterPro" id="IPR052343">
    <property type="entry name" value="Retrotransposon-Effector_Assoc"/>
</dbReference>
<feature type="compositionally biased region" description="Basic and acidic residues" evidence="1">
    <location>
        <begin position="44"/>
        <end position="72"/>
    </location>
</feature>
<dbReference type="PANTHER" id="PTHR46890">
    <property type="entry name" value="NON-LTR RETROLELEMENT REVERSE TRANSCRIPTASE-LIKE PROTEIN-RELATED"/>
    <property type="match status" value="1"/>
</dbReference>
<accession>A0ABR0PJF4</accession>
<dbReference type="InterPro" id="IPR043502">
    <property type="entry name" value="DNA/RNA_pol_sf"/>
</dbReference>
<comment type="caution">
    <text evidence="3">The sequence shown here is derived from an EMBL/GenBank/DDBJ whole genome shotgun (WGS) entry which is preliminary data.</text>
</comment>
<feature type="domain" description="Reverse transcriptase" evidence="2">
    <location>
        <begin position="297"/>
        <end position="536"/>
    </location>
</feature>
<dbReference type="CDD" id="cd01650">
    <property type="entry name" value="RT_nLTR_like"/>
    <property type="match status" value="1"/>
</dbReference>
<dbReference type="Pfam" id="PF00078">
    <property type="entry name" value="RVT_1"/>
    <property type="match status" value="1"/>
</dbReference>
<gene>
    <name evidence="3" type="ORF">PVK06_019349</name>
</gene>
<feature type="region of interest" description="Disordered" evidence="1">
    <location>
        <begin position="21"/>
        <end position="116"/>
    </location>
</feature>
<organism evidence="3 4">
    <name type="scientific">Gossypium arboreum</name>
    <name type="common">Tree cotton</name>
    <name type="synonym">Gossypium nanking</name>
    <dbReference type="NCBI Taxonomy" id="29729"/>
    <lineage>
        <taxon>Eukaryota</taxon>
        <taxon>Viridiplantae</taxon>
        <taxon>Streptophyta</taxon>
        <taxon>Embryophyta</taxon>
        <taxon>Tracheophyta</taxon>
        <taxon>Spermatophyta</taxon>
        <taxon>Magnoliopsida</taxon>
        <taxon>eudicotyledons</taxon>
        <taxon>Gunneridae</taxon>
        <taxon>Pentapetalae</taxon>
        <taxon>rosids</taxon>
        <taxon>malvids</taxon>
        <taxon>Malvales</taxon>
        <taxon>Malvaceae</taxon>
        <taxon>Malvoideae</taxon>
        <taxon>Gossypium</taxon>
    </lineage>
</organism>
<dbReference type="InterPro" id="IPR000477">
    <property type="entry name" value="RT_dom"/>
</dbReference>
<dbReference type="EMBL" id="JARKNE010000006">
    <property type="protein sequence ID" value="KAK5824569.1"/>
    <property type="molecule type" value="Genomic_DNA"/>
</dbReference>
<protein>
    <recommendedName>
        <fullName evidence="2">Reverse transcriptase domain-containing protein</fullName>
    </recommendedName>
</protein>
<dbReference type="SUPFAM" id="SSF56672">
    <property type="entry name" value="DNA/RNA polymerases"/>
    <property type="match status" value="1"/>
</dbReference>
<dbReference type="PANTHER" id="PTHR46890:SF48">
    <property type="entry name" value="RNA-DIRECTED DNA POLYMERASE"/>
    <property type="match status" value="1"/>
</dbReference>
<evidence type="ECO:0000313" key="3">
    <source>
        <dbReference type="EMBL" id="KAK5824569.1"/>
    </source>
</evidence>
<reference evidence="3 4" key="1">
    <citation type="submission" date="2023-03" db="EMBL/GenBank/DDBJ databases">
        <title>WGS of Gossypium arboreum.</title>
        <authorList>
            <person name="Yu D."/>
        </authorList>
    </citation>
    <scope>NUCLEOTIDE SEQUENCE [LARGE SCALE GENOMIC DNA]</scope>
    <source>
        <tissue evidence="3">Leaf</tissue>
    </source>
</reference>
<evidence type="ECO:0000313" key="4">
    <source>
        <dbReference type="Proteomes" id="UP001358586"/>
    </source>
</evidence>
<dbReference type="PROSITE" id="PS50878">
    <property type="entry name" value="RT_POL"/>
    <property type="match status" value="1"/>
</dbReference>
<sequence>MPDLASTEVNFEYGNWLRAPFVASDQSRGTRRNGVEIMTTKAPLSEEKEESKSNTRDESRQLAEKEKDKGLEEGSVSTSPLEKRSHKPLRDGMGHFKNKRKRLRGPIEDNIDENPSKTVRRRLMESVSPFKDGGVPRCCAEGKSGGLALLWKEGVKVSVQNYSKYHIDSLGGDRNTRYFHVRASSHRKKNNIENLKDVHGTWHDKKNEICNIAWNYFNDLFKSTVNPVHAPDLHFIPACVTDSVNSRLNREFTDEEILLAFNQMDPCRAPGIDGLSGSFFKDHWQIMGKDVLNLCHDILNGSKNVDFLNETLLIMIPKIKNPCVMANFRPISLCRVIYKIISKVLEKRLKEVLPYCISQNQSAFVPGWMIHDNVFIAHELMHYLRDSKDSPNKGCVIKLDMSEAYDRVEWCFLEKMLLKIGFSSEWVKNIMNCVRTVQYRVKCNVSFTDIIIPERGLRQGDPLSPYLFLFYMGVFFSNQCSEVEAFTQILDMFEKMSRQSINLEKSMVCFSPNTSIPQRVTMSGLLKMRVVEKLDG</sequence>
<keyword evidence="4" id="KW-1185">Reference proteome</keyword>
<proteinExistence type="predicted"/>
<evidence type="ECO:0000256" key="1">
    <source>
        <dbReference type="SAM" id="MobiDB-lite"/>
    </source>
</evidence>
<dbReference type="Proteomes" id="UP001358586">
    <property type="component" value="Chromosome 6"/>
</dbReference>
<name>A0ABR0PJF4_GOSAR</name>
<evidence type="ECO:0000259" key="2">
    <source>
        <dbReference type="PROSITE" id="PS50878"/>
    </source>
</evidence>